<dbReference type="Gene3D" id="3.40.50.80">
    <property type="entry name" value="Nucleotide-binding domain of ferredoxin-NADP reductase (FNR) module"/>
    <property type="match status" value="1"/>
</dbReference>
<comment type="caution">
    <text evidence="3">The sequence shown here is derived from an EMBL/GenBank/DDBJ whole genome shotgun (WGS) entry which is preliminary data.</text>
</comment>
<dbReference type="GO" id="GO:0016491">
    <property type="term" value="F:oxidoreductase activity"/>
    <property type="evidence" value="ECO:0007669"/>
    <property type="project" value="InterPro"/>
</dbReference>
<dbReference type="InterPro" id="IPR039261">
    <property type="entry name" value="FNR_nucleotide-bd"/>
</dbReference>
<dbReference type="PANTHER" id="PTHR30157">
    <property type="entry name" value="FERRIC REDUCTASE, NADPH-DEPENDENT"/>
    <property type="match status" value="1"/>
</dbReference>
<dbReference type="InterPro" id="IPR017938">
    <property type="entry name" value="Riboflavin_synthase-like_b-brl"/>
</dbReference>
<dbReference type="SUPFAM" id="SSF63380">
    <property type="entry name" value="Riboflavin synthase domain-like"/>
    <property type="match status" value="1"/>
</dbReference>
<accession>A0A366I8L9</accession>
<dbReference type="InterPro" id="IPR013113">
    <property type="entry name" value="SIP_FAD-bd"/>
</dbReference>
<dbReference type="CDD" id="cd06193">
    <property type="entry name" value="siderophore_interacting"/>
    <property type="match status" value="1"/>
</dbReference>
<sequence>MANPAIAGKRPPHPTLIQVKHVRDIYPHLRCVTFHAEALRDYPADHHGAHIKLFIPPPGQQIPALPTFSERGPVWPEGETRPIVRTYTLRAVRQEAAELDIVFAMHDHAGPAVSFARQAQPGDYLGISSPGGPHPMLPPAHHYSLAGDPSSLPAIAALLENLPDDAQGDAVIRVDINTDILDLTRPARINLYWIVGGTEVTDEAIRRFRALPHQENAARAFYWLAGEDRLVVQLRRYVRRERECERNQLYAIPYWREGLNEEDYHHKRHDIMDNLDN</sequence>
<dbReference type="PANTHER" id="PTHR30157:SF0">
    <property type="entry name" value="NADPH-DEPENDENT FERRIC-CHELATE REDUCTASE"/>
    <property type="match status" value="1"/>
</dbReference>
<feature type="domain" description="FAD-binding FR-type" evidence="2">
    <location>
        <begin position="12"/>
        <end position="140"/>
    </location>
</feature>
<dbReference type="AlphaFoldDB" id="A0A366I8L9"/>
<evidence type="ECO:0000259" key="2">
    <source>
        <dbReference type="PROSITE" id="PS51384"/>
    </source>
</evidence>
<organism evidence="3 4">
    <name type="scientific">Brenneria salicis ATCC 15712 = DSM 30166</name>
    <dbReference type="NCBI Taxonomy" id="714314"/>
    <lineage>
        <taxon>Bacteria</taxon>
        <taxon>Pseudomonadati</taxon>
        <taxon>Pseudomonadota</taxon>
        <taxon>Gammaproteobacteria</taxon>
        <taxon>Enterobacterales</taxon>
        <taxon>Pectobacteriaceae</taxon>
        <taxon>Brenneria</taxon>
    </lineage>
</organism>
<reference evidence="3 4" key="1">
    <citation type="submission" date="2018-06" db="EMBL/GenBank/DDBJ databases">
        <title>Genomic Encyclopedia of Type Strains, Phase IV (KMG-IV): sequencing the most valuable type-strain genomes for metagenomic binning, comparative biology and taxonomic classification.</title>
        <authorList>
            <person name="Goeker M."/>
        </authorList>
    </citation>
    <scope>NUCLEOTIDE SEQUENCE [LARGE SCALE GENOMIC DNA]</scope>
    <source>
        <strain evidence="3 4">DSM 30166</strain>
    </source>
</reference>
<evidence type="ECO:0000313" key="3">
    <source>
        <dbReference type="EMBL" id="RBP65877.1"/>
    </source>
</evidence>
<dbReference type="InterPro" id="IPR039374">
    <property type="entry name" value="SIP_fam"/>
</dbReference>
<dbReference type="OrthoDB" id="9814826at2"/>
<gene>
    <name evidence="3" type="ORF">DES54_104142</name>
</gene>
<comment type="similarity">
    <text evidence="1">Belongs to the SIP oxidoreductase family.</text>
</comment>
<dbReference type="Pfam" id="PF08021">
    <property type="entry name" value="FAD_binding_9"/>
    <property type="match status" value="1"/>
</dbReference>
<protein>
    <submittedName>
        <fullName evidence="3">NADPH-dependent ferric siderophore reductase</fullName>
    </submittedName>
</protein>
<name>A0A366I8L9_9GAMM</name>
<evidence type="ECO:0000313" key="4">
    <source>
        <dbReference type="Proteomes" id="UP000253046"/>
    </source>
</evidence>
<evidence type="ECO:0000256" key="1">
    <source>
        <dbReference type="ARBA" id="ARBA00035644"/>
    </source>
</evidence>
<dbReference type="EMBL" id="QNRY01000004">
    <property type="protein sequence ID" value="RBP65877.1"/>
    <property type="molecule type" value="Genomic_DNA"/>
</dbReference>
<proteinExistence type="inferred from homology"/>
<dbReference type="InterPro" id="IPR017927">
    <property type="entry name" value="FAD-bd_FR_type"/>
</dbReference>
<dbReference type="RefSeq" id="WP_113865274.1">
    <property type="nucleotide sequence ID" value="NZ_AGJP01000001.1"/>
</dbReference>
<dbReference type="Proteomes" id="UP000253046">
    <property type="component" value="Unassembled WGS sequence"/>
</dbReference>
<dbReference type="PROSITE" id="PS51384">
    <property type="entry name" value="FAD_FR"/>
    <property type="match status" value="1"/>
</dbReference>
<keyword evidence="4" id="KW-1185">Reference proteome</keyword>
<dbReference type="Pfam" id="PF04954">
    <property type="entry name" value="SIP"/>
    <property type="match status" value="1"/>
</dbReference>
<dbReference type="Gene3D" id="2.40.30.10">
    <property type="entry name" value="Translation factors"/>
    <property type="match status" value="1"/>
</dbReference>
<dbReference type="InterPro" id="IPR007037">
    <property type="entry name" value="SIP_rossman_dom"/>
</dbReference>